<dbReference type="InterPro" id="IPR052895">
    <property type="entry name" value="HetReg/Transcr_Mod"/>
</dbReference>
<dbReference type="AlphaFoldDB" id="A0AAN6YEV7"/>
<evidence type="ECO:0000313" key="3">
    <source>
        <dbReference type="EMBL" id="KAK4216766.1"/>
    </source>
</evidence>
<protein>
    <submittedName>
        <fullName evidence="3">Heterokaryon incompatibility protein-domain-containing protein</fullName>
    </submittedName>
</protein>
<comment type="caution">
    <text evidence="3">The sequence shown here is derived from an EMBL/GenBank/DDBJ whole genome shotgun (WGS) entry which is preliminary data.</text>
</comment>
<dbReference type="Pfam" id="PF06985">
    <property type="entry name" value="HET"/>
    <property type="match status" value="1"/>
</dbReference>
<reference evidence="3" key="1">
    <citation type="journal article" date="2023" name="Mol. Phylogenet. Evol.">
        <title>Genome-scale phylogeny and comparative genomics of the fungal order Sordariales.</title>
        <authorList>
            <person name="Hensen N."/>
            <person name="Bonometti L."/>
            <person name="Westerberg I."/>
            <person name="Brannstrom I.O."/>
            <person name="Guillou S."/>
            <person name="Cros-Aarteil S."/>
            <person name="Calhoun S."/>
            <person name="Haridas S."/>
            <person name="Kuo A."/>
            <person name="Mondo S."/>
            <person name="Pangilinan J."/>
            <person name="Riley R."/>
            <person name="LaButti K."/>
            <person name="Andreopoulos B."/>
            <person name="Lipzen A."/>
            <person name="Chen C."/>
            <person name="Yan M."/>
            <person name="Daum C."/>
            <person name="Ng V."/>
            <person name="Clum A."/>
            <person name="Steindorff A."/>
            <person name="Ohm R.A."/>
            <person name="Martin F."/>
            <person name="Silar P."/>
            <person name="Natvig D.O."/>
            <person name="Lalanne C."/>
            <person name="Gautier V."/>
            <person name="Ament-Velasquez S.L."/>
            <person name="Kruys A."/>
            <person name="Hutchinson M.I."/>
            <person name="Powell A.J."/>
            <person name="Barry K."/>
            <person name="Miller A.N."/>
            <person name="Grigoriev I.V."/>
            <person name="Debuchy R."/>
            <person name="Gladieux P."/>
            <person name="Hiltunen Thoren M."/>
            <person name="Johannesson H."/>
        </authorList>
    </citation>
    <scope>NUCLEOTIDE SEQUENCE</scope>
    <source>
        <strain evidence="3">PSN293</strain>
    </source>
</reference>
<proteinExistence type="predicted"/>
<sequence length="780" mass="85998">MSIRDLYSSTSLRTNHRDIRLLCLQPSTDFHSPIECTLQVVSLDPEPGPTKFLPPVYKALSYVWGDDSEANKRPILVNNAQVRVTLNLTLALRRLRAHHTKDLQNNKKNTSNSKTHSANSKDASDEPLVIWVDAVCINQSDNDERASQVALMGRIYKSCSTVCVWLGPVGCEDVPTCLKWDDLLASSSLPVVTSGGTAPDIVLGLEQCAHNFATLASASFSSSSSSSSFVSNPSDSANPTPTHRQNIHFSDLPPTAAAINSNPPTHETTTTSTSSKSNQLLLGSSMTLAMRTLSNSPYFTRAWVVQEAHLSPSREIYFGHITLPSTILWTVHSNRKLMRENCTCCIRGEDPAALSQATMEFLGKLISLAVVRDPVGLVRQTEDAGSIKGGMPHEVYTMPEMGILDFTIRRRRQECKDPRDKVYAYLGIVEDWLEIVLKLLGRTGLDVDIDCSVDYDKGESVESKAGELYLRLCCDAVNKGRSLEFLGWDTGKSIAFKGLLPSWALDWMYHGGGSGEQMNMFDCFRWKANKGLKFDAGVVDLAGKKILVSKASKRVDKILKVGGLYGTTEEACKNWHDITGLRETPDAGEKRYPNGKDSWGDAWWKALCFVSDDAQRRWGDKDIRALELVSAIVDKSHWNYLAKMKISRACSETLPVKEIVQSQEMMADLFKSSITPITGEMALRLQGRVLFVTERGYLGFGRAGIQEGDELFLLGGCKTPLIMRALEGKQVEQSVMLGACDLKGEGLYELVTGAFVYGIMDGELLANDDDSPALETICVM</sequence>
<accession>A0AAN6YEV7</accession>
<organism evidence="3 4">
    <name type="scientific">Rhypophila decipiens</name>
    <dbReference type="NCBI Taxonomy" id="261697"/>
    <lineage>
        <taxon>Eukaryota</taxon>
        <taxon>Fungi</taxon>
        <taxon>Dikarya</taxon>
        <taxon>Ascomycota</taxon>
        <taxon>Pezizomycotina</taxon>
        <taxon>Sordariomycetes</taxon>
        <taxon>Sordariomycetidae</taxon>
        <taxon>Sordariales</taxon>
        <taxon>Naviculisporaceae</taxon>
        <taxon>Rhypophila</taxon>
    </lineage>
</organism>
<feature type="region of interest" description="Disordered" evidence="1">
    <location>
        <begin position="223"/>
        <end position="278"/>
    </location>
</feature>
<feature type="domain" description="Heterokaryon incompatibility" evidence="2">
    <location>
        <begin position="57"/>
        <end position="170"/>
    </location>
</feature>
<feature type="region of interest" description="Disordered" evidence="1">
    <location>
        <begin position="101"/>
        <end position="122"/>
    </location>
</feature>
<dbReference type="InterPro" id="IPR010730">
    <property type="entry name" value="HET"/>
</dbReference>
<evidence type="ECO:0000313" key="4">
    <source>
        <dbReference type="Proteomes" id="UP001301769"/>
    </source>
</evidence>
<dbReference type="EMBL" id="MU858065">
    <property type="protein sequence ID" value="KAK4216766.1"/>
    <property type="molecule type" value="Genomic_DNA"/>
</dbReference>
<feature type="compositionally biased region" description="Polar residues" evidence="1">
    <location>
        <begin position="239"/>
        <end position="248"/>
    </location>
</feature>
<dbReference type="Proteomes" id="UP001301769">
    <property type="component" value="Unassembled WGS sequence"/>
</dbReference>
<feature type="compositionally biased region" description="Low complexity" evidence="1">
    <location>
        <begin position="106"/>
        <end position="121"/>
    </location>
</feature>
<feature type="compositionally biased region" description="Low complexity" evidence="1">
    <location>
        <begin position="223"/>
        <end position="238"/>
    </location>
</feature>
<name>A0AAN6YEV7_9PEZI</name>
<dbReference type="PANTHER" id="PTHR24148:SF82">
    <property type="entry name" value="HETEROKARYON INCOMPATIBILITY DOMAIN-CONTAINING PROTEIN"/>
    <property type="match status" value="1"/>
</dbReference>
<reference evidence="3" key="2">
    <citation type="submission" date="2023-05" db="EMBL/GenBank/DDBJ databases">
        <authorList>
            <consortium name="Lawrence Berkeley National Laboratory"/>
            <person name="Steindorff A."/>
            <person name="Hensen N."/>
            <person name="Bonometti L."/>
            <person name="Westerberg I."/>
            <person name="Brannstrom I.O."/>
            <person name="Guillou S."/>
            <person name="Cros-Aarteil S."/>
            <person name="Calhoun S."/>
            <person name="Haridas S."/>
            <person name="Kuo A."/>
            <person name="Mondo S."/>
            <person name="Pangilinan J."/>
            <person name="Riley R."/>
            <person name="Labutti K."/>
            <person name="Andreopoulos B."/>
            <person name="Lipzen A."/>
            <person name="Chen C."/>
            <person name="Yanf M."/>
            <person name="Daum C."/>
            <person name="Ng V."/>
            <person name="Clum A."/>
            <person name="Ohm R."/>
            <person name="Martin F."/>
            <person name="Silar P."/>
            <person name="Natvig D."/>
            <person name="Lalanne C."/>
            <person name="Gautier V."/>
            <person name="Ament-Velasquez S.L."/>
            <person name="Kruys A."/>
            <person name="Hutchinson M.I."/>
            <person name="Powell A.J."/>
            <person name="Barry K."/>
            <person name="Miller A.N."/>
            <person name="Grigoriev I.V."/>
            <person name="Debuchy R."/>
            <person name="Gladieux P."/>
            <person name="Thoren M.H."/>
            <person name="Johannesson H."/>
        </authorList>
    </citation>
    <scope>NUCLEOTIDE SEQUENCE</scope>
    <source>
        <strain evidence="3">PSN293</strain>
    </source>
</reference>
<dbReference type="PANTHER" id="PTHR24148">
    <property type="entry name" value="ANKYRIN REPEAT DOMAIN-CONTAINING PROTEIN 39 HOMOLOG-RELATED"/>
    <property type="match status" value="1"/>
</dbReference>
<evidence type="ECO:0000259" key="2">
    <source>
        <dbReference type="Pfam" id="PF06985"/>
    </source>
</evidence>
<feature type="compositionally biased region" description="Polar residues" evidence="1">
    <location>
        <begin position="258"/>
        <end position="267"/>
    </location>
</feature>
<gene>
    <name evidence="3" type="ORF">QBC37DRAFT_416151</name>
</gene>
<keyword evidence="4" id="KW-1185">Reference proteome</keyword>
<evidence type="ECO:0000256" key="1">
    <source>
        <dbReference type="SAM" id="MobiDB-lite"/>
    </source>
</evidence>